<evidence type="ECO:0000313" key="1">
    <source>
        <dbReference type="EMBL" id="KAK1639995.1"/>
    </source>
</evidence>
<reference evidence="1" key="1">
    <citation type="submission" date="2021-06" db="EMBL/GenBank/DDBJ databases">
        <title>Comparative genomics, transcriptomics and evolutionary studies reveal genomic signatures of adaptation to plant cell wall in hemibiotrophic fungi.</title>
        <authorList>
            <consortium name="DOE Joint Genome Institute"/>
            <person name="Baroncelli R."/>
            <person name="Diaz J.F."/>
            <person name="Benocci T."/>
            <person name="Peng M."/>
            <person name="Battaglia E."/>
            <person name="Haridas S."/>
            <person name="Andreopoulos W."/>
            <person name="Labutti K."/>
            <person name="Pangilinan J."/>
            <person name="Floch G.L."/>
            <person name="Makela M.R."/>
            <person name="Henrissat B."/>
            <person name="Grigoriev I.V."/>
            <person name="Crouch J.A."/>
            <person name="De Vries R.P."/>
            <person name="Sukno S.A."/>
            <person name="Thon M.R."/>
        </authorList>
    </citation>
    <scope>NUCLEOTIDE SEQUENCE</scope>
    <source>
        <strain evidence="1">CBS 102054</strain>
    </source>
</reference>
<proteinExistence type="predicted"/>
<accession>A0AAI9ZXF7</accession>
<organism evidence="1 2">
    <name type="scientific">Colletotrichum phormii</name>
    <dbReference type="NCBI Taxonomy" id="359342"/>
    <lineage>
        <taxon>Eukaryota</taxon>
        <taxon>Fungi</taxon>
        <taxon>Dikarya</taxon>
        <taxon>Ascomycota</taxon>
        <taxon>Pezizomycotina</taxon>
        <taxon>Sordariomycetes</taxon>
        <taxon>Hypocreomycetidae</taxon>
        <taxon>Glomerellales</taxon>
        <taxon>Glomerellaceae</taxon>
        <taxon>Colletotrichum</taxon>
        <taxon>Colletotrichum acutatum species complex</taxon>
    </lineage>
</organism>
<sequence>MKRAHNSHSFPSFSRPFSSILITTAVNSPLRCRIPTNPDRHKKRTLIHLLEMLVQTLTDKEDSEESTQLLDKPKEVLLARITRFLKHPDIKHDHIATLQGAVTPSKMPYLDNIDARLETLTHMRHHLDTQIRKSPLKYGGIDLRLVSKLTWALNMIAPMEVIREAHDAVEDGIDDEEVDIGWVVNWGVCGNDILLEAIRMFFPNPDNHSFDQLFVCCDTDRSQIDALPMSDIDLAQMRISMISKHV</sequence>
<dbReference type="GeneID" id="85480672"/>
<dbReference type="Proteomes" id="UP001243989">
    <property type="component" value="Unassembled WGS sequence"/>
</dbReference>
<dbReference type="RefSeq" id="XP_060448602.1">
    <property type="nucleotide sequence ID" value="XM_060595810.1"/>
</dbReference>
<protein>
    <submittedName>
        <fullName evidence="1">Uncharacterized protein</fullName>
    </submittedName>
</protein>
<comment type="caution">
    <text evidence="1">The sequence shown here is derived from an EMBL/GenBank/DDBJ whole genome shotgun (WGS) entry which is preliminary data.</text>
</comment>
<keyword evidence="2" id="KW-1185">Reference proteome</keyword>
<dbReference type="EMBL" id="JAHMHQ010000005">
    <property type="protein sequence ID" value="KAK1639995.1"/>
    <property type="molecule type" value="Genomic_DNA"/>
</dbReference>
<gene>
    <name evidence="1" type="ORF">BDP81DRAFT_513075</name>
</gene>
<evidence type="ECO:0000313" key="2">
    <source>
        <dbReference type="Proteomes" id="UP001243989"/>
    </source>
</evidence>
<name>A0AAI9ZXF7_9PEZI</name>
<dbReference type="AlphaFoldDB" id="A0AAI9ZXF7"/>